<dbReference type="STRING" id="1314800.A0A1B7MXA6"/>
<dbReference type="InterPro" id="IPR003165">
    <property type="entry name" value="Piwi"/>
</dbReference>
<dbReference type="Proteomes" id="UP000092154">
    <property type="component" value="Unassembled WGS sequence"/>
</dbReference>
<dbReference type="Pfam" id="PF08699">
    <property type="entry name" value="ArgoL1"/>
    <property type="match status" value="1"/>
</dbReference>
<dbReference type="PROSITE" id="PS50822">
    <property type="entry name" value="PIWI"/>
    <property type="match status" value="1"/>
</dbReference>
<dbReference type="PANTHER" id="PTHR22891">
    <property type="entry name" value="EUKARYOTIC TRANSLATION INITIATION FACTOR 2C"/>
    <property type="match status" value="1"/>
</dbReference>
<reference evidence="3 4" key="1">
    <citation type="submission" date="2016-06" db="EMBL/GenBank/DDBJ databases">
        <title>Comparative genomics of the ectomycorrhizal sister species Rhizopogon vinicolor and Rhizopogon vesiculosus (Basidiomycota: Boletales) reveals a divergence of the mating type B locus.</title>
        <authorList>
            <consortium name="DOE Joint Genome Institute"/>
            <person name="Mujic A.B."/>
            <person name="Kuo A."/>
            <person name="Tritt A."/>
            <person name="Lipzen A."/>
            <person name="Chen C."/>
            <person name="Johnson J."/>
            <person name="Sharma A."/>
            <person name="Barry K."/>
            <person name="Grigoriev I.V."/>
            <person name="Spatafora J.W."/>
        </authorList>
    </citation>
    <scope>NUCLEOTIDE SEQUENCE [LARGE SCALE GENOMIC DNA]</scope>
    <source>
        <strain evidence="3 4">AM-OR11-026</strain>
    </source>
</reference>
<keyword evidence="4" id="KW-1185">Reference proteome</keyword>
<sequence>MNNPPRGSNRGGNRGGYSGGPRGAAGAGRGSGARGGHGGGFRGGAPGDLIFRGPTSVDQRLATSDQLVASFKNLTFKPERPHRPGYGTLGREITLRANFFALSKLPKGSIYDYHVDITPSTDIKRIRARLFWLLEHSSQQGWAEFVPFIAHDHSQRLVAIKKLPQPLDVQIQFYEEGEAGPNAKSKTYNFAITLTAELDVARFKKHLNGDIKSRDDDAQPLVSALNLVLQTHAARTGVRVGQNRYFFPSQERFELAPGVEAWKGFFMSARPVYKELMVNIGVCMTAFYKPGNLAEAIIEFNRTSNGAMLQRFAQKLKVTTSHLGYKQKKPLKRIMHTTASKTFFNCEEYGGQISVENYFKRKYPRINLRHAHDVPVVDISGPNSKFSIYVPAELCEIEPGQPFRGRLNDKETANMIRFACNPPKFNAEAIIGRGLPTLGLTPETLGSPLSNFGIAVNNDMAVIPGRELPPPRLSYKAGRPPNVSNGSWNILDVKFHAGAAIKSWWVFVVRDGRQVFGGPDDPSLIGIWRGFGEKCRKSGMSLESTPIMLAQSLAAPGPNDPSRQQALDQIRQNIKKHISEKGKPTYILVILSHRDNYIYPGIKKICDVELGVHTVHMLTDKVLRDANKQDQYFSNVALKLNSKLGGINHMLDADSLKWLMKGKTMIVGMDVTHPGPGSIEGTPSIAAVVASVDDTFVQFPASLRCQETKKEMITDLASMMVERLQTYKAKNRILPARVFVYRDGVSEGQFDTVLEEELPKMLDAFKRVPVGTGPKSTPYRPLLTIIICGKRHHAKFWPTDSQYASNNGNTRPGTVVDKGVTAVFDFDFYLQAHSGLQGHVKATHYTVIYDENRLGADEVQQGTHTVSYLYARATKAVSLVPAAYYADLACERGRCYLNDFLSVDDKVSTSGVSSKGKGKGKADKEEEKKRVFESAKKAWGEGVHPDLRGSMFYI</sequence>
<dbReference type="OrthoDB" id="10252740at2759"/>
<dbReference type="InterPro" id="IPR036085">
    <property type="entry name" value="PAZ_dom_sf"/>
</dbReference>
<feature type="compositionally biased region" description="Gly residues" evidence="1">
    <location>
        <begin position="9"/>
        <end position="46"/>
    </location>
</feature>
<dbReference type="SMART" id="SM01163">
    <property type="entry name" value="DUF1785"/>
    <property type="match status" value="1"/>
</dbReference>
<dbReference type="InterPro" id="IPR045246">
    <property type="entry name" value="Piwi_ago-like"/>
</dbReference>
<proteinExistence type="predicted"/>
<dbReference type="CDD" id="cd04657">
    <property type="entry name" value="Piwi_ago-like"/>
    <property type="match status" value="1"/>
</dbReference>
<dbReference type="Pfam" id="PF02170">
    <property type="entry name" value="PAZ"/>
    <property type="match status" value="1"/>
</dbReference>
<dbReference type="GO" id="GO:0003723">
    <property type="term" value="F:RNA binding"/>
    <property type="evidence" value="ECO:0007669"/>
    <property type="project" value="InterPro"/>
</dbReference>
<dbReference type="CDD" id="cd02846">
    <property type="entry name" value="PAZ_argonaute_like"/>
    <property type="match status" value="1"/>
</dbReference>
<dbReference type="Pfam" id="PF02171">
    <property type="entry name" value="Piwi"/>
    <property type="match status" value="1"/>
</dbReference>
<dbReference type="InterPro" id="IPR012337">
    <property type="entry name" value="RNaseH-like_sf"/>
</dbReference>
<dbReference type="Pfam" id="PF16486">
    <property type="entry name" value="ArgoN"/>
    <property type="match status" value="1"/>
</dbReference>
<dbReference type="EMBL" id="KV448365">
    <property type="protein sequence ID" value="OAX37224.1"/>
    <property type="molecule type" value="Genomic_DNA"/>
</dbReference>
<dbReference type="InterPro" id="IPR032472">
    <property type="entry name" value="ArgoL2"/>
</dbReference>
<evidence type="ECO:0000313" key="3">
    <source>
        <dbReference type="EMBL" id="OAX37224.1"/>
    </source>
</evidence>
<gene>
    <name evidence="3" type="ORF">K503DRAFT_247936</name>
</gene>
<evidence type="ECO:0000256" key="1">
    <source>
        <dbReference type="SAM" id="MobiDB-lite"/>
    </source>
</evidence>
<name>A0A1B7MXA6_9AGAM</name>
<dbReference type="Gene3D" id="2.170.260.10">
    <property type="entry name" value="paz domain"/>
    <property type="match status" value="1"/>
</dbReference>
<dbReference type="Gene3D" id="3.40.50.2300">
    <property type="match status" value="1"/>
</dbReference>
<dbReference type="InParanoid" id="A0A1B7MXA6"/>
<dbReference type="Gene3D" id="3.30.420.10">
    <property type="entry name" value="Ribonuclease H-like superfamily/Ribonuclease H"/>
    <property type="match status" value="1"/>
</dbReference>
<dbReference type="SMART" id="SM00949">
    <property type="entry name" value="PAZ"/>
    <property type="match status" value="1"/>
</dbReference>
<feature type="domain" description="Piwi" evidence="2">
    <location>
        <begin position="586"/>
        <end position="898"/>
    </location>
</feature>
<dbReference type="AlphaFoldDB" id="A0A1B7MXA6"/>
<accession>A0A1B7MXA6</accession>
<evidence type="ECO:0000313" key="4">
    <source>
        <dbReference type="Proteomes" id="UP000092154"/>
    </source>
</evidence>
<evidence type="ECO:0000259" key="2">
    <source>
        <dbReference type="PROSITE" id="PS50822"/>
    </source>
</evidence>
<dbReference type="SUPFAM" id="SSF101690">
    <property type="entry name" value="PAZ domain"/>
    <property type="match status" value="1"/>
</dbReference>
<dbReference type="InterPro" id="IPR036397">
    <property type="entry name" value="RNaseH_sf"/>
</dbReference>
<feature type="region of interest" description="Disordered" evidence="1">
    <location>
        <begin position="907"/>
        <end position="928"/>
    </location>
</feature>
<dbReference type="Pfam" id="PF16488">
    <property type="entry name" value="ArgoL2"/>
    <property type="match status" value="1"/>
</dbReference>
<dbReference type="SMART" id="SM00950">
    <property type="entry name" value="Piwi"/>
    <property type="match status" value="1"/>
</dbReference>
<dbReference type="InterPro" id="IPR003100">
    <property type="entry name" value="PAZ_dom"/>
</dbReference>
<dbReference type="SUPFAM" id="SSF53098">
    <property type="entry name" value="Ribonuclease H-like"/>
    <property type="match status" value="1"/>
</dbReference>
<dbReference type="InterPro" id="IPR032474">
    <property type="entry name" value="Argonaute_N"/>
</dbReference>
<protein>
    <submittedName>
        <fullName evidence="3">Piwi-domain-containing protein</fullName>
    </submittedName>
</protein>
<feature type="region of interest" description="Disordered" evidence="1">
    <location>
        <begin position="1"/>
        <end position="47"/>
    </location>
</feature>
<dbReference type="InterPro" id="IPR014811">
    <property type="entry name" value="ArgoL1"/>
</dbReference>
<organism evidence="3 4">
    <name type="scientific">Rhizopogon vinicolor AM-OR11-026</name>
    <dbReference type="NCBI Taxonomy" id="1314800"/>
    <lineage>
        <taxon>Eukaryota</taxon>
        <taxon>Fungi</taxon>
        <taxon>Dikarya</taxon>
        <taxon>Basidiomycota</taxon>
        <taxon>Agaricomycotina</taxon>
        <taxon>Agaricomycetes</taxon>
        <taxon>Agaricomycetidae</taxon>
        <taxon>Boletales</taxon>
        <taxon>Suillineae</taxon>
        <taxon>Rhizopogonaceae</taxon>
        <taxon>Rhizopogon</taxon>
    </lineage>
</organism>